<feature type="compositionally biased region" description="Acidic residues" evidence="1">
    <location>
        <begin position="60"/>
        <end position="71"/>
    </location>
</feature>
<name>A0A9W7Y4V5_9FUNG</name>
<dbReference type="EMBL" id="JANBOJ010000064">
    <property type="protein sequence ID" value="KAJ1723510.1"/>
    <property type="molecule type" value="Genomic_DNA"/>
</dbReference>
<comment type="caution">
    <text evidence="2">The sequence shown here is derived from an EMBL/GenBank/DDBJ whole genome shotgun (WGS) entry which is preliminary data.</text>
</comment>
<feature type="compositionally biased region" description="Basic and acidic residues" evidence="1">
    <location>
        <begin position="48"/>
        <end position="59"/>
    </location>
</feature>
<evidence type="ECO:0000313" key="2">
    <source>
        <dbReference type="EMBL" id="KAJ1723510.1"/>
    </source>
</evidence>
<feature type="region of interest" description="Disordered" evidence="1">
    <location>
        <begin position="1"/>
        <end position="102"/>
    </location>
</feature>
<proteinExistence type="predicted"/>
<accession>A0A9W7Y4V5</accession>
<dbReference type="Proteomes" id="UP001149813">
    <property type="component" value="Unassembled WGS sequence"/>
</dbReference>
<protein>
    <submittedName>
        <fullName evidence="2">Uncharacterized protein</fullName>
    </submittedName>
</protein>
<gene>
    <name evidence="2" type="ORF">LPJ53_002167</name>
</gene>
<evidence type="ECO:0000313" key="3">
    <source>
        <dbReference type="Proteomes" id="UP001149813"/>
    </source>
</evidence>
<reference evidence="2" key="1">
    <citation type="submission" date="2022-07" db="EMBL/GenBank/DDBJ databases">
        <title>Phylogenomic reconstructions and comparative analyses of Kickxellomycotina fungi.</title>
        <authorList>
            <person name="Reynolds N.K."/>
            <person name="Stajich J.E."/>
            <person name="Barry K."/>
            <person name="Grigoriev I.V."/>
            <person name="Crous P."/>
            <person name="Smith M.E."/>
        </authorList>
    </citation>
    <scope>NUCLEOTIDE SEQUENCE</scope>
    <source>
        <strain evidence="2">NBRC 32514</strain>
    </source>
</reference>
<evidence type="ECO:0000256" key="1">
    <source>
        <dbReference type="SAM" id="MobiDB-lite"/>
    </source>
</evidence>
<feature type="compositionally biased region" description="Low complexity" evidence="1">
    <location>
        <begin position="8"/>
        <end position="17"/>
    </location>
</feature>
<dbReference type="AlphaFoldDB" id="A0A9W7Y4V5"/>
<organism evidence="2 3">
    <name type="scientific">Coemansia erecta</name>
    <dbReference type="NCBI Taxonomy" id="147472"/>
    <lineage>
        <taxon>Eukaryota</taxon>
        <taxon>Fungi</taxon>
        <taxon>Fungi incertae sedis</taxon>
        <taxon>Zoopagomycota</taxon>
        <taxon>Kickxellomycotina</taxon>
        <taxon>Kickxellomycetes</taxon>
        <taxon>Kickxellales</taxon>
        <taxon>Kickxellaceae</taxon>
        <taxon>Coemansia</taxon>
    </lineage>
</organism>
<sequence length="150" mass="17107">MRRAQGNMSWSDSMSSSITLTGSRVNVGRQHRASRLRPPPGDQTLQRLVRELHASRIVEEPEDDEDPEDVAAVELEPLDRLTHMSPQPPIATDDPAVSSLSSSSRSRRVLLRLKRRAQRLAYLVSYHMSQMWHQYAASNVLYRPLQMGIY</sequence>
<keyword evidence="3" id="KW-1185">Reference proteome</keyword>
<dbReference type="OrthoDB" id="5594571at2759"/>